<dbReference type="Gene3D" id="3.40.50.1820">
    <property type="entry name" value="alpha/beta hydrolase"/>
    <property type="match status" value="1"/>
</dbReference>
<dbReference type="EMBL" id="JACSRA010000010">
    <property type="protein sequence ID" value="MBD7911295.1"/>
    <property type="molecule type" value="Genomic_DNA"/>
</dbReference>
<dbReference type="SUPFAM" id="SSF53474">
    <property type="entry name" value="alpha/beta-Hydrolases"/>
    <property type="match status" value="1"/>
</dbReference>
<evidence type="ECO:0000313" key="1">
    <source>
        <dbReference type="EMBL" id="MBD7911295.1"/>
    </source>
</evidence>
<sequence length="210" mass="24066">MKEKIIKVSSYYGGDFQNVFVDQESNILVIMFPGSGYINVKPLLYYSNKIALELGFDTLCLNYGFQVFNKDFNLDNDKEIEILVQESEKIIRNCLNKEYKELIFIGKSLGTIVQSKLSKRFKEYKQVHVYLTPVDKTLKNSIKHSCLAISGTKDKKINSSNIKKLEENEEVQLLKINGVGHSLEGSDVIQNIKILAELMRTIKEFLIKSI</sequence>
<gene>
    <name evidence="1" type="ORF">H9661_08005</name>
</gene>
<reference evidence="1 2" key="1">
    <citation type="submission" date="2020-08" db="EMBL/GenBank/DDBJ databases">
        <title>A Genomic Blueprint of the Chicken Gut Microbiome.</title>
        <authorList>
            <person name="Gilroy R."/>
            <person name="Ravi A."/>
            <person name="Getino M."/>
            <person name="Pursley I."/>
            <person name="Horton D.L."/>
            <person name="Alikhan N.-F."/>
            <person name="Baker D."/>
            <person name="Gharbi K."/>
            <person name="Hall N."/>
            <person name="Watson M."/>
            <person name="Adriaenssens E.M."/>
            <person name="Foster-Nyarko E."/>
            <person name="Jarju S."/>
            <person name="Secka A."/>
            <person name="Antonio M."/>
            <person name="Oren A."/>
            <person name="Chaudhuri R."/>
            <person name="La Ragione R.M."/>
            <person name="Hildebrand F."/>
            <person name="Pallen M.J."/>
        </authorList>
    </citation>
    <scope>NUCLEOTIDE SEQUENCE [LARGE SCALE GENOMIC DNA]</scope>
    <source>
        <strain evidence="1 2">Sa3CVN1</strain>
    </source>
</reference>
<evidence type="ECO:0000313" key="2">
    <source>
        <dbReference type="Proteomes" id="UP000627781"/>
    </source>
</evidence>
<dbReference type="InterPro" id="IPR029058">
    <property type="entry name" value="AB_hydrolase_fold"/>
</dbReference>
<protein>
    <submittedName>
        <fullName evidence="1">Alpha/beta hydrolase</fullName>
    </submittedName>
</protein>
<dbReference type="Proteomes" id="UP000627781">
    <property type="component" value="Unassembled WGS sequence"/>
</dbReference>
<keyword evidence="1" id="KW-0378">Hydrolase</keyword>
<dbReference type="InterPro" id="IPR017018">
    <property type="entry name" value="UCP033634"/>
</dbReference>
<keyword evidence="2" id="KW-1185">Reference proteome</keyword>
<accession>A0ABR8PSZ1</accession>
<dbReference type="PIRSF" id="PIRSF033634">
    <property type="entry name" value="UCP033634"/>
    <property type="match status" value="1"/>
</dbReference>
<name>A0ABR8PSZ1_9CLOT</name>
<organism evidence="1 2">
    <name type="scientific">Clostridium cibarium</name>
    <dbReference type="NCBI Taxonomy" id="2762247"/>
    <lineage>
        <taxon>Bacteria</taxon>
        <taxon>Bacillati</taxon>
        <taxon>Bacillota</taxon>
        <taxon>Clostridia</taxon>
        <taxon>Eubacteriales</taxon>
        <taxon>Clostridiaceae</taxon>
        <taxon>Clostridium</taxon>
    </lineage>
</organism>
<proteinExistence type="predicted"/>
<dbReference type="GO" id="GO:0016787">
    <property type="term" value="F:hydrolase activity"/>
    <property type="evidence" value="ECO:0007669"/>
    <property type="project" value="UniProtKB-KW"/>
</dbReference>
<dbReference type="RefSeq" id="WP_191768154.1">
    <property type="nucleotide sequence ID" value="NZ_JACSRA010000010.1"/>
</dbReference>
<comment type="caution">
    <text evidence="1">The sequence shown here is derived from an EMBL/GenBank/DDBJ whole genome shotgun (WGS) entry which is preliminary data.</text>
</comment>